<evidence type="ECO:0000313" key="2">
    <source>
        <dbReference type="EMBL" id="CAG7881201.1"/>
    </source>
</evidence>
<dbReference type="Gramene" id="A03p25440.2_BraZ1">
    <property type="protein sequence ID" value="A03p25440.2_BraZ1.CDS"/>
    <property type="gene ID" value="A03g25440.2_BraZ1"/>
</dbReference>
<evidence type="ECO:0000256" key="1">
    <source>
        <dbReference type="SAM" id="Phobius"/>
    </source>
</evidence>
<proteinExistence type="predicted"/>
<keyword evidence="1" id="KW-0472">Membrane</keyword>
<organism evidence="2 3">
    <name type="scientific">Brassica campestris</name>
    <name type="common">Field mustard</name>
    <dbReference type="NCBI Taxonomy" id="3711"/>
    <lineage>
        <taxon>Eukaryota</taxon>
        <taxon>Viridiplantae</taxon>
        <taxon>Streptophyta</taxon>
        <taxon>Embryophyta</taxon>
        <taxon>Tracheophyta</taxon>
        <taxon>Spermatophyta</taxon>
        <taxon>Magnoliopsida</taxon>
        <taxon>eudicotyledons</taxon>
        <taxon>Gunneridae</taxon>
        <taxon>Pentapetalae</taxon>
        <taxon>rosids</taxon>
        <taxon>malvids</taxon>
        <taxon>Brassicales</taxon>
        <taxon>Brassicaceae</taxon>
        <taxon>Brassiceae</taxon>
        <taxon>Brassica</taxon>
    </lineage>
</organism>
<feature type="transmembrane region" description="Helical" evidence="1">
    <location>
        <begin position="15"/>
        <end position="34"/>
    </location>
</feature>
<keyword evidence="1" id="KW-1133">Transmembrane helix</keyword>
<keyword evidence="1" id="KW-0812">Transmembrane</keyword>
<evidence type="ECO:0000313" key="3">
    <source>
        <dbReference type="Proteomes" id="UP000694005"/>
    </source>
</evidence>
<name>A0A8D9LNM2_BRACM</name>
<dbReference type="Proteomes" id="UP000694005">
    <property type="component" value="Chromosome A03"/>
</dbReference>
<feature type="non-terminal residue" evidence="2">
    <location>
        <position position="55"/>
    </location>
</feature>
<accession>A0A8D9LNM2</accession>
<sequence>WAVVIHFFLLNSSTIIFPTFCFLHIFFSFIKLVTKNRLSVGSLSWSHYLYLNSGL</sequence>
<feature type="non-terminal residue" evidence="2">
    <location>
        <position position="1"/>
    </location>
</feature>
<protein>
    <submittedName>
        <fullName evidence="2">Uncharacterized protein</fullName>
    </submittedName>
</protein>
<gene>
    <name evidence="2" type="ORF">BRAPAZ1V2_A03P25440.2</name>
</gene>
<dbReference type="AlphaFoldDB" id="A0A8D9LNM2"/>
<reference evidence="2 3" key="1">
    <citation type="submission" date="2021-07" db="EMBL/GenBank/DDBJ databases">
        <authorList>
            <consortium name="Genoscope - CEA"/>
            <person name="William W."/>
        </authorList>
    </citation>
    <scope>NUCLEOTIDE SEQUENCE [LARGE SCALE GENOMIC DNA]</scope>
</reference>
<dbReference type="EMBL" id="LS974619">
    <property type="protein sequence ID" value="CAG7881201.1"/>
    <property type="molecule type" value="Genomic_DNA"/>
</dbReference>